<dbReference type="EMBL" id="SODL02000006">
    <property type="protein sequence ID" value="MCP2369027.1"/>
    <property type="molecule type" value="Genomic_DNA"/>
</dbReference>
<dbReference type="Proteomes" id="UP000199482">
    <property type="component" value="Chromosome I"/>
</dbReference>
<reference evidence="2" key="1">
    <citation type="submission" date="2016-10" db="EMBL/GenBank/DDBJ databases">
        <authorList>
            <person name="de Groot N.N."/>
        </authorList>
    </citation>
    <scope>NUCLEOTIDE SEQUENCE [LARGE SCALE GENOMIC DNA]</scope>
    <source>
        <strain evidence="2">CPCC 202695</strain>
    </source>
</reference>
<name>A0A1H1SIB8_9MICO</name>
<protein>
    <submittedName>
        <fullName evidence="2">Uncharacterized protein</fullName>
    </submittedName>
</protein>
<proteinExistence type="predicted"/>
<dbReference type="Proteomes" id="UP000893823">
    <property type="component" value="Unassembled WGS sequence"/>
</dbReference>
<evidence type="ECO:0000313" key="1">
    <source>
        <dbReference type="EMBL" id="MCP2369027.1"/>
    </source>
</evidence>
<evidence type="ECO:0000313" key="2">
    <source>
        <dbReference type="EMBL" id="SDS47681.1"/>
    </source>
</evidence>
<dbReference type="STRING" id="589382.SAMN04489721_1385"/>
<evidence type="ECO:0000313" key="4">
    <source>
        <dbReference type="Proteomes" id="UP000893823"/>
    </source>
</evidence>
<accession>A0A1H1SIB8</accession>
<dbReference type="AlphaFoldDB" id="A0A1H1SIB8"/>
<keyword evidence="4" id="KW-1185">Reference proteome</keyword>
<evidence type="ECO:0000313" key="3">
    <source>
        <dbReference type="Proteomes" id="UP000199482"/>
    </source>
</evidence>
<organism evidence="2 3">
    <name type="scientific">Agromyces flavus</name>
    <dbReference type="NCBI Taxonomy" id="589382"/>
    <lineage>
        <taxon>Bacteria</taxon>
        <taxon>Bacillati</taxon>
        <taxon>Actinomycetota</taxon>
        <taxon>Actinomycetes</taxon>
        <taxon>Micrococcales</taxon>
        <taxon>Microbacteriaceae</taxon>
        <taxon>Agromyces</taxon>
    </lineage>
</organism>
<dbReference type="EMBL" id="LT629755">
    <property type="protein sequence ID" value="SDS47681.1"/>
    <property type="molecule type" value="Genomic_DNA"/>
</dbReference>
<dbReference type="RefSeq" id="WP_229724828.1">
    <property type="nucleotide sequence ID" value="NZ_BMDN01000006.1"/>
</dbReference>
<sequence>MTPGIGCAEVIPRERGDVRLEYVGRGALEGAALAAWHPILAADEPEPGRWRLVDSIGREYGRVTIVRVDGEVRYRAEFEGVLLGWGTTLRGACERVHRAFVRSHGPGDWQGYPDFSHARK</sequence>
<gene>
    <name evidence="1" type="ORF">BCL57_003206</name>
    <name evidence="2" type="ORF">SAMN04489721_1385</name>
</gene>
<reference evidence="1" key="3">
    <citation type="submission" date="2022-06" db="EMBL/GenBank/DDBJ databases">
        <title>Genomic Encyclopedia of Type Strains, Phase III (KMG-III): the genomes of soil and plant-associated and newly described type strains.</title>
        <authorList>
            <person name="Whitman W."/>
        </authorList>
    </citation>
    <scope>NUCLEOTIDE SEQUENCE</scope>
    <source>
        <strain evidence="1">CPCC 202695</strain>
    </source>
</reference>
<reference evidence="3" key="2">
    <citation type="submission" date="2016-10" db="EMBL/GenBank/DDBJ databases">
        <authorList>
            <person name="Varghese N."/>
            <person name="Submissions S."/>
        </authorList>
    </citation>
    <scope>NUCLEOTIDE SEQUENCE [LARGE SCALE GENOMIC DNA]</scope>
    <source>
        <strain evidence="3">CPCC 202695</strain>
    </source>
</reference>